<dbReference type="EMBL" id="ML121539">
    <property type="protein sequence ID" value="RPB25147.1"/>
    <property type="molecule type" value="Genomic_DNA"/>
</dbReference>
<sequence length="397" mass="42685">MSKLFTRKSEPTSPTQIYPVPINHVGAPSLFQLATKILVKRVNEIESVGPLLFQHVEPILRSVKYAAQLRLIEQNSPQVAGKLPELWKTFIARDFGANPEKYVPENSKNWHKIYAVMTAPSGLAEERKKMDTEEARERRFRIETAKRLGERRIGGSSVNPEGPTGVVKRPVISKAPIPLPIRAPVVRKGPEKLMGPPVLSQLARKWKDPVTAGASSAAAGPSFSRTSINTNTTTNRTPISLASAAKPQGICKQQIPPLSAIARTNTCPTSSSTLISNLRKLANPHPTTVGSSSSGSSSEPQPRDTLLDPHPVNTILDPHPVNTNNSATKSGNLIENRSHWPGMPQPQKKLIPIVKPKKEPCLFLVKKPVKPAAGVAAGSGASAVVGAGRSGTGVGRR</sequence>
<protein>
    <recommendedName>
        <fullName evidence="4">RNA polymerase II transcription factor SIII subunit A</fullName>
    </recommendedName>
</protein>
<dbReference type="GO" id="GO:0006368">
    <property type="term" value="P:transcription elongation by RNA polymerase II"/>
    <property type="evidence" value="ECO:0007669"/>
    <property type="project" value="InterPro"/>
</dbReference>
<dbReference type="AlphaFoldDB" id="A0A3N4LQF0"/>
<dbReference type="OrthoDB" id="21513at2759"/>
<dbReference type="Pfam" id="PF06881">
    <property type="entry name" value="Elongin_A"/>
    <property type="match status" value="1"/>
</dbReference>
<dbReference type="InterPro" id="IPR051870">
    <property type="entry name" value="Elongin-A_domain"/>
</dbReference>
<feature type="region of interest" description="Disordered" evidence="1">
    <location>
        <begin position="282"/>
        <end position="330"/>
    </location>
</feature>
<dbReference type="InParanoid" id="A0A3N4LQF0"/>
<evidence type="ECO:0000256" key="1">
    <source>
        <dbReference type="SAM" id="MobiDB-lite"/>
    </source>
</evidence>
<evidence type="ECO:0000313" key="2">
    <source>
        <dbReference type="EMBL" id="RPB25147.1"/>
    </source>
</evidence>
<proteinExistence type="predicted"/>
<feature type="region of interest" description="Disordered" evidence="1">
    <location>
        <begin position="213"/>
        <end position="235"/>
    </location>
</feature>
<dbReference type="PANTHER" id="PTHR15141">
    <property type="entry name" value="TRANSCRIPTION ELONGATION FACTOR B POLYPEPTIDE 3"/>
    <property type="match status" value="1"/>
</dbReference>
<keyword evidence="3" id="KW-1185">Reference proteome</keyword>
<feature type="compositionally biased region" description="Gly residues" evidence="1">
    <location>
        <begin position="388"/>
        <end position="397"/>
    </location>
</feature>
<reference evidence="2 3" key="1">
    <citation type="journal article" date="2018" name="Nat. Ecol. Evol.">
        <title>Pezizomycetes genomes reveal the molecular basis of ectomycorrhizal truffle lifestyle.</title>
        <authorList>
            <person name="Murat C."/>
            <person name="Payen T."/>
            <person name="Noel B."/>
            <person name="Kuo A."/>
            <person name="Morin E."/>
            <person name="Chen J."/>
            <person name="Kohler A."/>
            <person name="Krizsan K."/>
            <person name="Balestrini R."/>
            <person name="Da Silva C."/>
            <person name="Montanini B."/>
            <person name="Hainaut M."/>
            <person name="Levati E."/>
            <person name="Barry K.W."/>
            <person name="Belfiori B."/>
            <person name="Cichocki N."/>
            <person name="Clum A."/>
            <person name="Dockter R.B."/>
            <person name="Fauchery L."/>
            <person name="Guy J."/>
            <person name="Iotti M."/>
            <person name="Le Tacon F."/>
            <person name="Lindquist E.A."/>
            <person name="Lipzen A."/>
            <person name="Malagnac F."/>
            <person name="Mello A."/>
            <person name="Molinier V."/>
            <person name="Miyauchi S."/>
            <person name="Poulain J."/>
            <person name="Riccioni C."/>
            <person name="Rubini A."/>
            <person name="Sitrit Y."/>
            <person name="Splivallo R."/>
            <person name="Traeger S."/>
            <person name="Wang M."/>
            <person name="Zifcakova L."/>
            <person name="Wipf D."/>
            <person name="Zambonelli A."/>
            <person name="Paolocci F."/>
            <person name="Nowrousian M."/>
            <person name="Ottonello S."/>
            <person name="Baldrian P."/>
            <person name="Spatafora J.W."/>
            <person name="Henrissat B."/>
            <person name="Nagy L.G."/>
            <person name="Aury J.M."/>
            <person name="Wincker P."/>
            <person name="Grigoriev I.V."/>
            <person name="Bonfante P."/>
            <person name="Martin F.M."/>
        </authorList>
    </citation>
    <scope>NUCLEOTIDE SEQUENCE [LARGE SCALE GENOMIC DNA]</scope>
    <source>
        <strain evidence="2 3">ATCC MYA-4762</strain>
    </source>
</reference>
<feature type="compositionally biased region" description="Low complexity" evidence="1">
    <location>
        <begin position="374"/>
        <end position="387"/>
    </location>
</feature>
<dbReference type="Gene3D" id="6.10.250.3180">
    <property type="match status" value="1"/>
</dbReference>
<evidence type="ECO:0000313" key="3">
    <source>
        <dbReference type="Proteomes" id="UP000267821"/>
    </source>
</evidence>
<dbReference type="PANTHER" id="PTHR15141:SF76">
    <property type="entry name" value="TRANSCRIPTION ELONGATION FACTOR B POLYPEPTIDE 3"/>
    <property type="match status" value="1"/>
</dbReference>
<feature type="compositionally biased region" description="Polar residues" evidence="1">
    <location>
        <begin position="321"/>
        <end position="330"/>
    </location>
</feature>
<dbReference type="STRING" id="1051890.A0A3N4LQF0"/>
<feature type="region of interest" description="Disordered" evidence="1">
    <location>
        <begin position="374"/>
        <end position="397"/>
    </location>
</feature>
<gene>
    <name evidence="2" type="ORF">L211DRAFT_139631</name>
</gene>
<dbReference type="InterPro" id="IPR010684">
    <property type="entry name" value="RNA_pol_II_trans_fac_SIII_A"/>
</dbReference>
<dbReference type="GO" id="GO:0070449">
    <property type="term" value="C:elongin complex"/>
    <property type="evidence" value="ECO:0007669"/>
    <property type="project" value="InterPro"/>
</dbReference>
<accession>A0A3N4LQF0</accession>
<name>A0A3N4LQF0_9PEZI</name>
<evidence type="ECO:0008006" key="4">
    <source>
        <dbReference type="Google" id="ProtNLM"/>
    </source>
</evidence>
<dbReference type="Proteomes" id="UP000267821">
    <property type="component" value="Unassembled WGS sequence"/>
</dbReference>
<organism evidence="2 3">
    <name type="scientific">Terfezia boudieri ATCC MYA-4762</name>
    <dbReference type="NCBI Taxonomy" id="1051890"/>
    <lineage>
        <taxon>Eukaryota</taxon>
        <taxon>Fungi</taxon>
        <taxon>Dikarya</taxon>
        <taxon>Ascomycota</taxon>
        <taxon>Pezizomycotina</taxon>
        <taxon>Pezizomycetes</taxon>
        <taxon>Pezizales</taxon>
        <taxon>Pezizaceae</taxon>
        <taxon>Terfezia</taxon>
    </lineage>
</organism>